<dbReference type="InterPro" id="IPR036412">
    <property type="entry name" value="HAD-like_sf"/>
</dbReference>
<evidence type="ECO:0000256" key="12">
    <source>
        <dbReference type="ARBA" id="ARBA00048138"/>
    </source>
</evidence>
<keyword evidence="9" id="KW-0460">Magnesium</keyword>
<dbReference type="SFLD" id="SFLDG01137">
    <property type="entry name" value="C1.6.1:_Phosphoserine_Phosphat"/>
    <property type="match status" value="1"/>
</dbReference>
<dbReference type="STRING" id="1357400.HMPREF2086_01138"/>
<comment type="catalytic activity">
    <reaction evidence="12">
        <text>O-phospho-L-serine + H2O = L-serine + phosphate</text>
        <dbReference type="Rhea" id="RHEA:21208"/>
        <dbReference type="ChEBI" id="CHEBI:15377"/>
        <dbReference type="ChEBI" id="CHEBI:33384"/>
        <dbReference type="ChEBI" id="CHEBI:43474"/>
        <dbReference type="ChEBI" id="CHEBI:57524"/>
        <dbReference type="EC" id="3.1.3.3"/>
    </reaction>
</comment>
<dbReference type="NCBIfam" id="TIGR01488">
    <property type="entry name" value="HAD-SF-IB"/>
    <property type="match status" value="1"/>
</dbReference>
<dbReference type="PANTHER" id="PTHR43344:SF2">
    <property type="entry name" value="PHOSPHOSERINE PHOSPHATASE"/>
    <property type="match status" value="1"/>
</dbReference>
<evidence type="ECO:0000256" key="2">
    <source>
        <dbReference type="ARBA" id="ARBA00005135"/>
    </source>
</evidence>
<evidence type="ECO:0000256" key="5">
    <source>
        <dbReference type="ARBA" id="ARBA00015196"/>
    </source>
</evidence>
<dbReference type="InterPro" id="IPR023214">
    <property type="entry name" value="HAD_sf"/>
</dbReference>
<name>V8C7I1_9HELI</name>
<keyword evidence="6" id="KW-0028">Amino-acid biosynthesis</keyword>
<evidence type="ECO:0000256" key="11">
    <source>
        <dbReference type="ARBA" id="ARBA00031693"/>
    </source>
</evidence>
<dbReference type="OrthoDB" id="9792539at2"/>
<dbReference type="Gene3D" id="3.40.50.1000">
    <property type="entry name" value="HAD superfamily/HAD-like"/>
    <property type="match status" value="1"/>
</dbReference>
<proteinExistence type="inferred from homology"/>
<dbReference type="GO" id="GO:0006564">
    <property type="term" value="P:L-serine biosynthetic process"/>
    <property type="evidence" value="ECO:0007669"/>
    <property type="project" value="UniProtKB-KW"/>
</dbReference>
<dbReference type="SUPFAM" id="SSF56784">
    <property type="entry name" value="HAD-like"/>
    <property type="match status" value="1"/>
</dbReference>
<dbReference type="GO" id="GO:0005737">
    <property type="term" value="C:cytoplasm"/>
    <property type="evidence" value="ECO:0007669"/>
    <property type="project" value="TreeGrafter"/>
</dbReference>
<dbReference type="NCBIfam" id="TIGR00338">
    <property type="entry name" value="serB"/>
    <property type="match status" value="1"/>
</dbReference>
<sequence length="216" mass="23610">MDSSVISPKGLKLAVFDFDSTLMDGETIDELAKDFGVGNEVSAITHRAMSGELDFFESLQKRVEFLRGMSESRAKEICENLPLMNGAKKCVQSLKKRGIIVVCFSGGFSLATRHFAKVLGLEADFSNILHAKNGYLSGQVGGEMMFSDSKGIMLKKVQNLLRIDESSTMVVGDGANDISMFAYAGVRVAFCAKEVLKKSANVVIENRDLVEILEHI</sequence>
<dbReference type="Pfam" id="PF00702">
    <property type="entry name" value="Hydrolase"/>
    <property type="match status" value="1"/>
</dbReference>
<dbReference type="SFLD" id="SFLDG01136">
    <property type="entry name" value="C1.6:_Phosphoserine_Phosphatas"/>
    <property type="match status" value="1"/>
</dbReference>
<evidence type="ECO:0000256" key="1">
    <source>
        <dbReference type="ARBA" id="ARBA00001946"/>
    </source>
</evidence>
<evidence type="ECO:0000256" key="9">
    <source>
        <dbReference type="ARBA" id="ARBA00022842"/>
    </source>
</evidence>
<dbReference type="EC" id="3.1.3.3" evidence="4"/>
<evidence type="ECO:0000256" key="10">
    <source>
        <dbReference type="ARBA" id="ARBA00023299"/>
    </source>
</evidence>
<dbReference type="InterPro" id="IPR004469">
    <property type="entry name" value="PSP"/>
</dbReference>
<dbReference type="HOGENOM" id="CLU_036368_4_3_7"/>
<dbReference type="Proteomes" id="UP000018731">
    <property type="component" value="Unassembled WGS sequence"/>
</dbReference>
<dbReference type="RefSeq" id="WP_023927864.1">
    <property type="nucleotide sequence ID" value="NZ_KI669454.1"/>
</dbReference>
<keyword evidence="8" id="KW-0378">Hydrolase</keyword>
<dbReference type="UniPathway" id="UPA00135">
    <property type="reaction ID" value="UER00198"/>
</dbReference>
<dbReference type="eggNOG" id="COG0560">
    <property type="taxonomic scope" value="Bacteria"/>
</dbReference>
<evidence type="ECO:0000256" key="4">
    <source>
        <dbReference type="ARBA" id="ARBA00012640"/>
    </source>
</evidence>
<evidence type="ECO:0000256" key="13">
    <source>
        <dbReference type="ARBA" id="ARBA00048523"/>
    </source>
</evidence>
<feature type="active site" description="Nucleophile" evidence="14">
    <location>
        <position position="17"/>
    </location>
</feature>
<feature type="active site" description="Proton donor" evidence="14">
    <location>
        <position position="19"/>
    </location>
</feature>
<keyword evidence="16" id="KW-1185">Reference proteome</keyword>
<comment type="pathway">
    <text evidence="2">Amino-acid biosynthesis; L-serine biosynthesis; L-serine from 3-phospho-D-glycerate: step 3/3.</text>
</comment>
<organism evidence="15 16">
    <name type="scientific">Helicobacter macacae MIT 99-5501</name>
    <dbReference type="NCBI Taxonomy" id="1357400"/>
    <lineage>
        <taxon>Bacteria</taxon>
        <taxon>Pseudomonadati</taxon>
        <taxon>Campylobacterota</taxon>
        <taxon>Epsilonproteobacteria</taxon>
        <taxon>Campylobacterales</taxon>
        <taxon>Helicobacteraceae</taxon>
        <taxon>Helicobacter</taxon>
    </lineage>
</organism>
<gene>
    <name evidence="15" type="ORF">HMPREF2086_01138</name>
</gene>
<comment type="caution">
    <text evidence="15">The sequence shown here is derived from an EMBL/GenBank/DDBJ whole genome shotgun (WGS) entry which is preliminary data.</text>
</comment>
<dbReference type="PANTHER" id="PTHR43344">
    <property type="entry name" value="PHOSPHOSERINE PHOSPHATASE"/>
    <property type="match status" value="1"/>
</dbReference>
<evidence type="ECO:0000256" key="6">
    <source>
        <dbReference type="ARBA" id="ARBA00022605"/>
    </source>
</evidence>
<comment type="catalytic activity">
    <reaction evidence="13">
        <text>O-phospho-D-serine + H2O = D-serine + phosphate</text>
        <dbReference type="Rhea" id="RHEA:24873"/>
        <dbReference type="ChEBI" id="CHEBI:15377"/>
        <dbReference type="ChEBI" id="CHEBI:35247"/>
        <dbReference type="ChEBI" id="CHEBI:43474"/>
        <dbReference type="ChEBI" id="CHEBI:58680"/>
        <dbReference type="EC" id="3.1.3.3"/>
    </reaction>
</comment>
<reference evidence="15 16" key="1">
    <citation type="journal article" date="2014" name="Genome Announc.">
        <title>Draft genome sequences of six enterohepatic helicobacter species isolated from humans and one from rhesus macaques.</title>
        <authorList>
            <person name="Shen Z."/>
            <person name="Sheh A."/>
            <person name="Young S.K."/>
            <person name="Abouelliel A."/>
            <person name="Ward D.V."/>
            <person name="Earl A.M."/>
            <person name="Fox J.G."/>
        </authorList>
    </citation>
    <scope>NUCLEOTIDE SEQUENCE [LARGE SCALE GENOMIC DNA]</scope>
    <source>
        <strain evidence="15 16">MIT 99-5501</strain>
    </source>
</reference>
<evidence type="ECO:0000256" key="14">
    <source>
        <dbReference type="PIRSR" id="PIRSR604469-1"/>
    </source>
</evidence>
<dbReference type="GO" id="GO:0000287">
    <property type="term" value="F:magnesium ion binding"/>
    <property type="evidence" value="ECO:0007669"/>
    <property type="project" value="TreeGrafter"/>
</dbReference>
<dbReference type="EMBL" id="AZJI01000005">
    <property type="protein sequence ID" value="ETD23339.1"/>
    <property type="molecule type" value="Genomic_DNA"/>
</dbReference>
<accession>V8C7I1</accession>
<evidence type="ECO:0000256" key="7">
    <source>
        <dbReference type="ARBA" id="ARBA00022723"/>
    </source>
</evidence>
<comment type="cofactor">
    <cofactor evidence="1">
        <name>Mg(2+)</name>
        <dbReference type="ChEBI" id="CHEBI:18420"/>
    </cofactor>
</comment>
<comment type="similarity">
    <text evidence="3">Belongs to the HAD-like hydrolase superfamily. SerB family.</text>
</comment>
<evidence type="ECO:0000313" key="16">
    <source>
        <dbReference type="Proteomes" id="UP000018731"/>
    </source>
</evidence>
<evidence type="ECO:0000256" key="3">
    <source>
        <dbReference type="ARBA" id="ARBA00009184"/>
    </source>
</evidence>
<evidence type="ECO:0000256" key="8">
    <source>
        <dbReference type="ARBA" id="ARBA00022801"/>
    </source>
</evidence>
<dbReference type="AlphaFoldDB" id="V8C7I1"/>
<dbReference type="SFLD" id="SFLDF00029">
    <property type="entry name" value="phosphoserine_phosphatase"/>
    <property type="match status" value="1"/>
</dbReference>
<evidence type="ECO:0000313" key="15">
    <source>
        <dbReference type="EMBL" id="ETD23339.1"/>
    </source>
</evidence>
<keyword evidence="7" id="KW-0479">Metal-binding</keyword>
<protein>
    <recommendedName>
        <fullName evidence="5">Phosphoserine phosphatase</fullName>
        <ecNumber evidence="4">3.1.3.3</ecNumber>
    </recommendedName>
    <alternativeName>
        <fullName evidence="11">O-phosphoserine phosphohydrolase</fullName>
    </alternativeName>
</protein>
<dbReference type="PATRIC" id="fig|1357400.3.peg.1551"/>
<dbReference type="InterPro" id="IPR050582">
    <property type="entry name" value="HAD-like_SerB"/>
</dbReference>
<dbReference type="SFLD" id="SFLDS00003">
    <property type="entry name" value="Haloacid_Dehalogenase"/>
    <property type="match status" value="1"/>
</dbReference>
<keyword evidence="10" id="KW-0718">Serine biosynthesis</keyword>
<dbReference type="GO" id="GO:0036424">
    <property type="term" value="F:L-phosphoserine phosphatase activity"/>
    <property type="evidence" value="ECO:0007669"/>
    <property type="project" value="InterPro"/>
</dbReference>